<evidence type="ECO:0000313" key="2">
    <source>
        <dbReference type="Proteomes" id="UP000503464"/>
    </source>
</evidence>
<dbReference type="Gene3D" id="3.30.70.2920">
    <property type="match status" value="1"/>
</dbReference>
<accession>A0AAE7JRU6</accession>
<dbReference type="AlphaFoldDB" id="A0AAE7JRU6"/>
<dbReference type="InterPro" id="IPR053759">
    <property type="entry name" value="CDI_Immunity_Comp"/>
</dbReference>
<dbReference type="EMBL" id="CP054160">
    <property type="protein sequence ID" value="QKJ57081.1"/>
    <property type="molecule type" value="Genomic_DNA"/>
</dbReference>
<dbReference type="RefSeq" id="WP_173408489.1">
    <property type="nucleotide sequence ID" value="NZ_CAMKUK010000009.1"/>
</dbReference>
<name>A0AAE7JRU6_SERFO</name>
<proteinExistence type="predicted"/>
<evidence type="ECO:0000313" key="1">
    <source>
        <dbReference type="EMBL" id="QKJ57081.1"/>
    </source>
</evidence>
<sequence length="120" mass="13706">MAIDIFCYTKLDVSFLDEKINLIKLKYNNVFDSSYLMYKANSILNRQELALLKSKVEQYHKETKLLIAEEFGLGNARSYFMISVNDKTFSKCSTSGVADILRKELGSENIIVLHNGDVLI</sequence>
<protein>
    <submittedName>
        <fullName evidence="1">Uncharacterized protein</fullName>
    </submittedName>
</protein>
<dbReference type="Proteomes" id="UP000503464">
    <property type="component" value="Chromosome"/>
</dbReference>
<gene>
    <name evidence="1" type="ORF">G9399_00045</name>
</gene>
<reference evidence="2" key="1">
    <citation type="submission" date="2020-03" db="EMBL/GenBank/DDBJ databases">
        <title>Genome sequences of seven Enterobacteriaceae strains isolated from Canadian wastewater treatment facilities.</title>
        <authorList>
            <person name="Huang H."/>
            <person name="Chmara J.T."/>
            <person name="Duceppe M.-O."/>
        </authorList>
    </citation>
    <scope>NUCLEOTIDE SEQUENCE [LARGE SCALE GENOMIC DNA]</scope>
    <source>
        <strain evidence="2">Biosolid 3</strain>
    </source>
</reference>
<organism evidence="1 2">
    <name type="scientific">Serratia fonticola</name>
    <dbReference type="NCBI Taxonomy" id="47917"/>
    <lineage>
        <taxon>Bacteria</taxon>
        <taxon>Pseudomonadati</taxon>
        <taxon>Pseudomonadota</taxon>
        <taxon>Gammaproteobacteria</taxon>
        <taxon>Enterobacterales</taxon>
        <taxon>Yersiniaceae</taxon>
        <taxon>Serratia</taxon>
    </lineage>
</organism>